<organism evidence="3 4">
    <name type="scientific">Kaistia geumhonensis</name>
    <dbReference type="NCBI Taxonomy" id="410839"/>
    <lineage>
        <taxon>Bacteria</taxon>
        <taxon>Pseudomonadati</taxon>
        <taxon>Pseudomonadota</taxon>
        <taxon>Alphaproteobacteria</taxon>
        <taxon>Hyphomicrobiales</taxon>
        <taxon>Kaistiaceae</taxon>
        <taxon>Kaistia</taxon>
    </lineage>
</organism>
<keyword evidence="4" id="KW-1185">Reference proteome</keyword>
<comment type="caution">
    <text evidence="3">The sequence shown here is derived from an EMBL/GenBank/DDBJ whole genome shotgun (WGS) entry which is preliminary data.</text>
</comment>
<name>A0ABU0M1J8_9HYPH</name>
<protein>
    <submittedName>
        <fullName evidence="3">Anti-sigma regulatory factor (Ser/Thr protein kinase)</fullName>
    </submittedName>
</protein>
<evidence type="ECO:0000313" key="3">
    <source>
        <dbReference type="EMBL" id="MDQ0514817.1"/>
    </source>
</evidence>
<evidence type="ECO:0000256" key="1">
    <source>
        <dbReference type="ARBA" id="ARBA00022527"/>
    </source>
</evidence>
<dbReference type="SUPFAM" id="SSF55874">
    <property type="entry name" value="ATPase domain of HSP90 chaperone/DNA topoisomerase II/histidine kinase"/>
    <property type="match status" value="1"/>
</dbReference>
<reference evidence="3 4" key="1">
    <citation type="submission" date="2023-07" db="EMBL/GenBank/DDBJ databases">
        <title>Genomic Encyclopedia of Type Strains, Phase IV (KMG-IV): sequencing the most valuable type-strain genomes for metagenomic binning, comparative biology and taxonomic classification.</title>
        <authorList>
            <person name="Goeker M."/>
        </authorList>
    </citation>
    <scope>NUCLEOTIDE SEQUENCE [LARGE SCALE GENOMIC DNA]</scope>
    <source>
        <strain evidence="3 4">B1-1</strain>
    </source>
</reference>
<keyword evidence="1" id="KW-0418">Kinase</keyword>
<evidence type="ECO:0000259" key="2">
    <source>
        <dbReference type="Pfam" id="PF13581"/>
    </source>
</evidence>
<dbReference type="InterPro" id="IPR036890">
    <property type="entry name" value="HATPase_C_sf"/>
</dbReference>
<dbReference type="PANTHER" id="PTHR35526">
    <property type="entry name" value="ANTI-SIGMA-F FACTOR RSBW-RELATED"/>
    <property type="match status" value="1"/>
</dbReference>
<dbReference type="InterPro" id="IPR050267">
    <property type="entry name" value="Anti-sigma-factor_SerPK"/>
</dbReference>
<proteinExistence type="predicted"/>
<dbReference type="Gene3D" id="3.30.565.10">
    <property type="entry name" value="Histidine kinase-like ATPase, C-terminal domain"/>
    <property type="match status" value="1"/>
</dbReference>
<dbReference type="Pfam" id="PF13581">
    <property type="entry name" value="HATPase_c_2"/>
    <property type="match status" value="1"/>
</dbReference>
<keyword evidence="1" id="KW-0723">Serine/threonine-protein kinase</keyword>
<dbReference type="RefSeq" id="WP_266281750.1">
    <property type="nucleotide sequence ID" value="NZ_JAPKNF010000001.1"/>
</dbReference>
<accession>A0ABU0M1J8</accession>
<dbReference type="Proteomes" id="UP001223743">
    <property type="component" value="Unassembled WGS sequence"/>
</dbReference>
<dbReference type="InterPro" id="IPR003594">
    <property type="entry name" value="HATPase_dom"/>
</dbReference>
<feature type="domain" description="Histidine kinase/HSP90-like ATPase" evidence="2">
    <location>
        <begin position="14"/>
        <end position="136"/>
    </location>
</feature>
<dbReference type="EMBL" id="JAUSWJ010000001">
    <property type="protein sequence ID" value="MDQ0514817.1"/>
    <property type="molecule type" value="Genomic_DNA"/>
</dbReference>
<evidence type="ECO:0000313" key="4">
    <source>
        <dbReference type="Proteomes" id="UP001223743"/>
    </source>
</evidence>
<gene>
    <name evidence="3" type="ORF">QO015_000430</name>
</gene>
<dbReference type="CDD" id="cd16936">
    <property type="entry name" value="HATPase_RsbW-like"/>
    <property type="match status" value="1"/>
</dbReference>
<keyword evidence="1" id="KW-0808">Transferase</keyword>
<sequence>MSMMATRFDRVLKAQHGEIATLMADFGTFAEAAALPADAIFKIELALDELMNNTIDYGYPDGGEGEIQVAIERLPGRVTIDYADDARLFDPLGLPEPDITLGIDERKPGGLGVHLIRKLMSESRYTVERDRNHIRLGLVLDDPT</sequence>